<dbReference type="AlphaFoldDB" id="A0A0E0EJU7"/>
<accession>A0A0E0EJU7</accession>
<evidence type="ECO:0000313" key="2">
    <source>
        <dbReference type="Proteomes" id="UP000008021"/>
    </source>
</evidence>
<proteinExistence type="predicted"/>
<reference evidence="1" key="2">
    <citation type="submission" date="2018-05" db="EMBL/GenBank/DDBJ databases">
        <title>OmerRS3 (Oryza meridionalis Reference Sequence Version 3).</title>
        <authorList>
            <person name="Zhang J."/>
            <person name="Kudrna D."/>
            <person name="Lee S."/>
            <person name="Talag J."/>
            <person name="Welchert J."/>
            <person name="Wing R.A."/>
        </authorList>
    </citation>
    <scope>NUCLEOTIDE SEQUENCE [LARGE SCALE GENOMIC DNA]</scope>
    <source>
        <strain evidence="1">cv. OR44</strain>
    </source>
</reference>
<dbReference type="HOGENOM" id="CLU_2593863_0_0_1"/>
<protein>
    <submittedName>
        <fullName evidence="1">Uncharacterized protein</fullName>
    </submittedName>
</protein>
<dbReference type="Gramene" id="OMERI08G07940.1">
    <property type="protein sequence ID" value="OMERI08G07940.1"/>
    <property type="gene ID" value="OMERI08G07940"/>
</dbReference>
<dbReference type="Proteomes" id="UP000008021">
    <property type="component" value="Chromosome 8"/>
</dbReference>
<dbReference type="EnsemblPlants" id="OMERI08G07940.1">
    <property type="protein sequence ID" value="OMERI08G07940.1"/>
    <property type="gene ID" value="OMERI08G07940"/>
</dbReference>
<name>A0A0E0EJU7_9ORYZ</name>
<dbReference type="STRING" id="40149.A0A0E0EJU7"/>
<sequence length="80" mass="8808">MSLEEHAVEAAPIVGGEDVWGLAAHYDEKMDEGIAPYLYAELDFKEVTSKNAFIINRYSQMTENLRPEASISIGSSLICA</sequence>
<keyword evidence="2" id="KW-1185">Reference proteome</keyword>
<reference evidence="1" key="1">
    <citation type="submission" date="2015-04" db="UniProtKB">
        <authorList>
            <consortium name="EnsemblPlants"/>
        </authorList>
    </citation>
    <scope>IDENTIFICATION</scope>
</reference>
<evidence type="ECO:0000313" key="1">
    <source>
        <dbReference type="EnsemblPlants" id="OMERI08G07940.1"/>
    </source>
</evidence>
<organism evidence="1">
    <name type="scientific">Oryza meridionalis</name>
    <dbReference type="NCBI Taxonomy" id="40149"/>
    <lineage>
        <taxon>Eukaryota</taxon>
        <taxon>Viridiplantae</taxon>
        <taxon>Streptophyta</taxon>
        <taxon>Embryophyta</taxon>
        <taxon>Tracheophyta</taxon>
        <taxon>Spermatophyta</taxon>
        <taxon>Magnoliopsida</taxon>
        <taxon>Liliopsida</taxon>
        <taxon>Poales</taxon>
        <taxon>Poaceae</taxon>
        <taxon>BOP clade</taxon>
        <taxon>Oryzoideae</taxon>
        <taxon>Oryzeae</taxon>
        <taxon>Oryzinae</taxon>
        <taxon>Oryza</taxon>
    </lineage>
</organism>